<organism evidence="5 6">
    <name type="scientific">Holothuria leucospilota</name>
    <name type="common">Black long sea cucumber</name>
    <name type="synonym">Mertensiothuria leucospilota</name>
    <dbReference type="NCBI Taxonomy" id="206669"/>
    <lineage>
        <taxon>Eukaryota</taxon>
        <taxon>Metazoa</taxon>
        <taxon>Echinodermata</taxon>
        <taxon>Eleutherozoa</taxon>
        <taxon>Echinozoa</taxon>
        <taxon>Holothuroidea</taxon>
        <taxon>Aspidochirotacea</taxon>
        <taxon>Aspidochirotida</taxon>
        <taxon>Holothuriidae</taxon>
        <taxon>Holothuria</taxon>
    </lineage>
</organism>
<evidence type="ECO:0000256" key="1">
    <source>
        <dbReference type="ARBA" id="ARBA00023015"/>
    </source>
</evidence>
<keyword evidence="2" id="KW-0804">Transcription</keyword>
<feature type="domain" description="SET" evidence="4">
    <location>
        <begin position="14"/>
        <end position="94"/>
    </location>
</feature>
<dbReference type="Pfam" id="PF00856">
    <property type="entry name" value="SET"/>
    <property type="match status" value="1"/>
</dbReference>
<dbReference type="OrthoDB" id="6141102at2759"/>
<dbReference type="InterPro" id="IPR001214">
    <property type="entry name" value="SET_dom"/>
</dbReference>
<protein>
    <submittedName>
        <fullName evidence="5">Histone-lysine N-methyltransferase EZH2</fullName>
    </submittedName>
</protein>
<dbReference type="Proteomes" id="UP001152320">
    <property type="component" value="Chromosome 10"/>
</dbReference>
<evidence type="ECO:0000256" key="2">
    <source>
        <dbReference type="ARBA" id="ARBA00023163"/>
    </source>
</evidence>
<dbReference type="EMBL" id="JAIZAY010000010">
    <property type="protein sequence ID" value="KAJ8035236.1"/>
    <property type="molecule type" value="Genomic_DNA"/>
</dbReference>
<dbReference type="PANTHER" id="PTHR45747">
    <property type="entry name" value="HISTONE-LYSINE N-METHYLTRANSFERASE E(Z)"/>
    <property type="match status" value="1"/>
</dbReference>
<dbReference type="GO" id="GO:0035098">
    <property type="term" value="C:ESC/E(Z) complex"/>
    <property type="evidence" value="ECO:0007669"/>
    <property type="project" value="TreeGrafter"/>
</dbReference>
<dbReference type="GO" id="GO:0003682">
    <property type="term" value="F:chromatin binding"/>
    <property type="evidence" value="ECO:0007669"/>
    <property type="project" value="TreeGrafter"/>
</dbReference>
<keyword evidence="1" id="KW-0805">Transcription regulation</keyword>
<dbReference type="PANTHER" id="PTHR45747:SF4">
    <property type="entry name" value="HISTONE-LYSINE N-METHYLTRANSFERASE E(Z)"/>
    <property type="match status" value="1"/>
</dbReference>
<sequence length="103" mass="11959">MQGSNVDMDHLPQDQSIISQDEADRRGKVYDKYMCSFLFNLNNDFVVDATRKGNKICFANYSVNPNCQAKVMMVNGDLCQERNIQEGEELFFDYRLDELHHVS</sequence>
<dbReference type="AlphaFoldDB" id="A0A9Q1H7H2"/>
<dbReference type="InterPro" id="IPR046341">
    <property type="entry name" value="SET_dom_sf"/>
</dbReference>
<evidence type="ECO:0000259" key="4">
    <source>
        <dbReference type="Pfam" id="PF00856"/>
    </source>
</evidence>
<proteinExistence type="predicted"/>
<evidence type="ECO:0000313" key="6">
    <source>
        <dbReference type="Proteomes" id="UP001152320"/>
    </source>
</evidence>
<dbReference type="InterPro" id="IPR045318">
    <property type="entry name" value="EZH1/2-like"/>
</dbReference>
<dbReference type="GO" id="GO:0046976">
    <property type="term" value="F:histone H3K27 methyltransferase activity"/>
    <property type="evidence" value="ECO:0007669"/>
    <property type="project" value="TreeGrafter"/>
</dbReference>
<reference evidence="5" key="1">
    <citation type="submission" date="2021-10" db="EMBL/GenBank/DDBJ databases">
        <title>Tropical sea cucumber genome reveals ecological adaptation and Cuvierian tubules defense mechanism.</title>
        <authorList>
            <person name="Chen T."/>
        </authorList>
    </citation>
    <scope>NUCLEOTIDE SEQUENCE</scope>
    <source>
        <strain evidence="5">Nanhai2018</strain>
        <tissue evidence="5">Muscle</tissue>
    </source>
</reference>
<keyword evidence="6" id="KW-1185">Reference proteome</keyword>
<evidence type="ECO:0000256" key="3">
    <source>
        <dbReference type="SAM" id="MobiDB-lite"/>
    </source>
</evidence>
<evidence type="ECO:0000313" key="5">
    <source>
        <dbReference type="EMBL" id="KAJ8035236.1"/>
    </source>
</evidence>
<gene>
    <name evidence="5" type="ORF">HOLleu_22397</name>
</gene>
<feature type="region of interest" description="Disordered" evidence="3">
    <location>
        <begin position="1"/>
        <end position="22"/>
    </location>
</feature>
<accession>A0A9Q1H7H2</accession>
<comment type="caution">
    <text evidence="5">The sequence shown here is derived from an EMBL/GenBank/DDBJ whole genome shotgun (WGS) entry which is preliminary data.</text>
</comment>
<name>A0A9Q1H7H2_HOLLE</name>
<dbReference type="GO" id="GO:0031507">
    <property type="term" value="P:heterochromatin formation"/>
    <property type="evidence" value="ECO:0007669"/>
    <property type="project" value="TreeGrafter"/>
</dbReference>
<dbReference type="Gene3D" id="2.170.270.10">
    <property type="entry name" value="SET domain"/>
    <property type="match status" value="1"/>
</dbReference>
<dbReference type="SUPFAM" id="SSF82199">
    <property type="entry name" value="SET domain"/>
    <property type="match status" value="1"/>
</dbReference>